<keyword evidence="3" id="KW-1185">Reference proteome</keyword>
<evidence type="ECO:0000313" key="2">
    <source>
        <dbReference type="EMBL" id="MED6162532.1"/>
    </source>
</evidence>
<feature type="compositionally biased region" description="Basic and acidic residues" evidence="1">
    <location>
        <begin position="22"/>
        <end position="47"/>
    </location>
</feature>
<proteinExistence type="predicted"/>
<organism evidence="2 3">
    <name type="scientific">Stylosanthes scabra</name>
    <dbReference type="NCBI Taxonomy" id="79078"/>
    <lineage>
        <taxon>Eukaryota</taxon>
        <taxon>Viridiplantae</taxon>
        <taxon>Streptophyta</taxon>
        <taxon>Embryophyta</taxon>
        <taxon>Tracheophyta</taxon>
        <taxon>Spermatophyta</taxon>
        <taxon>Magnoliopsida</taxon>
        <taxon>eudicotyledons</taxon>
        <taxon>Gunneridae</taxon>
        <taxon>Pentapetalae</taxon>
        <taxon>rosids</taxon>
        <taxon>fabids</taxon>
        <taxon>Fabales</taxon>
        <taxon>Fabaceae</taxon>
        <taxon>Papilionoideae</taxon>
        <taxon>50 kb inversion clade</taxon>
        <taxon>dalbergioids sensu lato</taxon>
        <taxon>Dalbergieae</taxon>
        <taxon>Pterocarpus clade</taxon>
        <taxon>Stylosanthes</taxon>
    </lineage>
</organism>
<accession>A0ABU6UMI5</accession>
<gene>
    <name evidence="2" type="ORF">PIB30_071372</name>
</gene>
<evidence type="ECO:0000256" key="1">
    <source>
        <dbReference type="SAM" id="MobiDB-lite"/>
    </source>
</evidence>
<sequence>MANETASEVRKSIMSAPTKLDSALDKEELHATKSGLDKEAHEERSMETTDGDPLLVDIMGRLRELGLEHKVTQRLVRALSQEIHQLTDVNMVQRRLLELLIEPGPPPYKRWSEEAHVLKKEYANVRSRESKTKLEFSTEELGEEMIEVMQEGRGTPFTFHSHDGPFMIGEDMPHMSLNPFYISLLLCVKIIMPSYLSLPASIFSVFRSCVSTT</sequence>
<protein>
    <submittedName>
        <fullName evidence="2">Uncharacterized protein</fullName>
    </submittedName>
</protein>
<feature type="region of interest" description="Disordered" evidence="1">
    <location>
        <begin position="1"/>
        <end position="48"/>
    </location>
</feature>
<dbReference type="Proteomes" id="UP001341840">
    <property type="component" value="Unassembled WGS sequence"/>
</dbReference>
<evidence type="ECO:0000313" key="3">
    <source>
        <dbReference type="Proteomes" id="UP001341840"/>
    </source>
</evidence>
<dbReference type="EMBL" id="JASCZI010121652">
    <property type="protein sequence ID" value="MED6162532.1"/>
    <property type="molecule type" value="Genomic_DNA"/>
</dbReference>
<comment type="caution">
    <text evidence="2">The sequence shown here is derived from an EMBL/GenBank/DDBJ whole genome shotgun (WGS) entry which is preliminary data.</text>
</comment>
<name>A0ABU6UMI5_9FABA</name>
<reference evidence="2 3" key="1">
    <citation type="journal article" date="2023" name="Plants (Basel)">
        <title>Bridging the Gap: Combining Genomics and Transcriptomics Approaches to Understand Stylosanthes scabra, an Orphan Legume from the Brazilian Caatinga.</title>
        <authorList>
            <person name="Ferreira-Neto J.R.C."/>
            <person name="da Silva M.D."/>
            <person name="Binneck E."/>
            <person name="de Melo N.F."/>
            <person name="da Silva R.H."/>
            <person name="de Melo A.L.T.M."/>
            <person name="Pandolfi V."/>
            <person name="Bustamante F.O."/>
            <person name="Brasileiro-Vidal A.C."/>
            <person name="Benko-Iseppon A.M."/>
        </authorList>
    </citation>
    <scope>NUCLEOTIDE SEQUENCE [LARGE SCALE GENOMIC DNA]</scope>
    <source>
        <tissue evidence="2">Leaves</tissue>
    </source>
</reference>